<evidence type="ECO:0000256" key="1">
    <source>
        <dbReference type="SAM" id="MobiDB-lite"/>
    </source>
</evidence>
<dbReference type="EMBL" id="CP035495">
    <property type="protein sequence ID" value="QAY63536.1"/>
    <property type="molecule type" value="Genomic_DNA"/>
</dbReference>
<feature type="region of interest" description="Disordered" evidence="1">
    <location>
        <begin position="260"/>
        <end position="280"/>
    </location>
</feature>
<organism evidence="2 3">
    <name type="scientific">Xylanimonas allomyrinae</name>
    <dbReference type="NCBI Taxonomy" id="2509459"/>
    <lineage>
        <taxon>Bacteria</taxon>
        <taxon>Bacillati</taxon>
        <taxon>Actinomycetota</taxon>
        <taxon>Actinomycetes</taxon>
        <taxon>Micrococcales</taxon>
        <taxon>Promicromonosporaceae</taxon>
        <taxon>Xylanimonas</taxon>
    </lineage>
</organism>
<proteinExistence type="predicted"/>
<dbReference type="KEGG" id="xyl:ET495_10070"/>
<accession>A0A4P6EMI4</accession>
<feature type="compositionally biased region" description="Basic and acidic residues" evidence="1">
    <location>
        <begin position="271"/>
        <end position="280"/>
    </location>
</feature>
<dbReference type="RefSeq" id="WP_129204684.1">
    <property type="nucleotide sequence ID" value="NZ_CP035495.1"/>
</dbReference>
<keyword evidence="3" id="KW-1185">Reference proteome</keyword>
<gene>
    <name evidence="2" type="ORF">ET495_10070</name>
</gene>
<dbReference type="OrthoDB" id="3239759at2"/>
<evidence type="ECO:0008006" key="4">
    <source>
        <dbReference type="Google" id="ProtNLM"/>
    </source>
</evidence>
<protein>
    <recommendedName>
        <fullName evidence="4">Serine/arginine repetitive matrix protein 2</fullName>
    </recommendedName>
</protein>
<dbReference type="Proteomes" id="UP000291758">
    <property type="component" value="Chromosome"/>
</dbReference>
<evidence type="ECO:0000313" key="2">
    <source>
        <dbReference type="EMBL" id="QAY63536.1"/>
    </source>
</evidence>
<reference evidence="2 3" key="1">
    <citation type="submission" date="2019-01" db="EMBL/GenBank/DDBJ databases">
        <title>Genome sequencing of strain 2JSPR-7.</title>
        <authorList>
            <person name="Heo J."/>
            <person name="Kim S.-J."/>
            <person name="Kim J.-S."/>
            <person name="Hong S.-B."/>
            <person name="Kwon S.-W."/>
        </authorList>
    </citation>
    <scope>NUCLEOTIDE SEQUENCE [LARGE SCALE GENOMIC DNA]</scope>
    <source>
        <strain evidence="2 3">2JSPR-7</strain>
    </source>
</reference>
<evidence type="ECO:0000313" key="3">
    <source>
        <dbReference type="Proteomes" id="UP000291758"/>
    </source>
</evidence>
<sequence length="280" mass="30412">MSAADLTDPGTLRALLVRLHELPSLWNGSEAHELLLMCRARYAALARKHGQTPDDAMRIAFEQLRAAGVRWARDPWGSLTTAMRIALATSSLEDALMCSRDQASHLLKTHSPRDVARLGEHEHLARYVENRTAHSPGPATSGRAFEAAERLVDDAVRTLVICGWPTQVASQAVGLVTSRLIEAEDRRRAHEYLRHDHETPLLLGVPHSSWCALVTALLGSPATTTEHTAAGRGILWRLAAGTSVDELLTDARVVEPLIAAAPSQPPATSNPDREEAASHV</sequence>
<dbReference type="AlphaFoldDB" id="A0A4P6EMI4"/>
<name>A0A4P6EMI4_9MICO</name>